<keyword evidence="4" id="KW-0539">Nucleus</keyword>
<dbReference type="PANTHER" id="PTHR19854:SF15">
    <property type="entry name" value="TRANSDUCIN BETA-LIKE PROTEIN 3"/>
    <property type="match status" value="1"/>
</dbReference>
<dbReference type="GO" id="GO:0000472">
    <property type="term" value="P:endonucleolytic cleavage to generate mature 5'-end of SSU-rRNA from (SSU-rRNA, 5.8S rRNA, LSU-rRNA)"/>
    <property type="evidence" value="ECO:0007669"/>
    <property type="project" value="TreeGrafter"/>
</dbReference>
<evidence type="ECO:0000256" key="2">
    <source>
        <dbReference type="ARBA" id="ARBA00022574"/>
    </source>
</evidence>
<dbReference type="Pfam" id="PF00400">
    <property type="entry name" value="WD40"/>
    <property type="match status" value="10"/>
</dbReference>
<dbReference type="PROSITE" id="PS50294">
    <property type="entry name" value="WD_REPEATS_REGION"/>
    <property type="match status" value="9"/>
</dbReference>
<dbReference type="InterPro" id="IPR036322">
    <property type="entry name" value="WD40_repeat_dom_sf"/>
</dbReference>
<feature type="repeat" description="WD" evidence="5">
    <location>
        <begin position="103"/>
        <end position="137"/>
    </location>
</feature>
<dbReference type="InterPro" id="IPR020472">
    <property type="entry name" value="WD40_PAC1"/>
</dbReference>
<keyword evidence="9" id="KW-1185">Reference proteome</keyword>
<dbReference type="InterPro" id="IPR001680">
    <property type="entry name" value="WD40_rpt"/>
</dbReference>
<dbReference type="SMART" id="SM00320">
    <property type="entry name" value="WD40"/>
    <property type="match status" value="11"/>
</dbReference>
<feature type="region of interest" description="Disordered" evidence="6">
    <location>
        <begin position="832"/>
        <end position="878"/>
    </location>
</feature>
<feature type="repeat" description="WD" evidence="5">
    <location>
        <begin position="500"/>
        <end position="533"/>
    </location>
</feature>
<dbReference type="SUPFAM" id="SSF50978">
    <property type="entry name" value="WD40 repeat-like"/>
    <property type="match status" value="2"/>
</dbReference>
<dbReference type="GO" id="GO:0034511">
    <property type="term" value="F:U3 snoRNA binding"/>
    <property type="evidence" value="ECO:0007669"/>
    <property type="project" value="TreeGrafter"/>
</dbReference>
<dbReference type="Pfam" id="PF08625">
    <property type="entry name" value="Utp13"/>
    <property type="match status" value="1"/>
</dbReference>
<dbReference type="PANTHER" id="PTHR19854">
    <property type="entry name" value="TRANSDUCIN BETA-LIKE 3"/>
    <property type="match status" value="1"/>
</dbReference>
<feature type="repeat" description="WD" evidence="5">
    <location>
        <begin position="145"/>
        <end position="188"/>
    </location>
</feature>
<evidence type="ECO:0000256" key="1">
    <source>
        <dbReference type="ARBA" id="ARBA00004604"/>
    </source>
</evidence>
<evidence type="ECO:0000256" key="3">
    <source>
        <dbReference type="ARBA" id="ARBA00022737"/>
    </source>
</evidence>
<dbReference type="CDD" id="cd00200">
    <property type="entry name" value="WD40"/>
    <property type="match status" value="2"/>
</dbReference>
<feature type="repeat" description="WD" evidence="5">
    <location>
        <begin position="189"/>
        <end position="221"/>
    </location>
</feature>
<dbReference type="PROSITE" id="PS50082">
    <property type="entry name" value="WD_REPEATS_2"/>
    <property type="match status" value="10"/>
</dbReference>
<dbReference type="InterPro" id="IPR019775">
    <property type="entry name" value="WD40_repeat_CS"/>
</dbReference>
<feature type="repeat" description="WD" evidence="5">
    <location>
        <begin position="447"/>
        <end position="489"/>
    </location>
</feature>
<dbReference type="AlphaFoldDB" id="A0A833QHT6"/>
<accession>A0A833QHT6</accession>
<keyword evidence="3" id="KW-0677">Repeat</keyword>
<dbReference type="FunFam" id="2.130.10.10:FF:001844">
    <property type="entry name" value="Transducin family protein / WD-40 repeat family protein"/>
    <property type="match status" value="1"/>
</dbReference>
<dbReference type="InterPro" id="IPR015943">
    <property type="entry name" value="WD40/YVTN_repeat-like_dom_sf"/>
</dbReference>
<dbReference type="Proteomes" id="UP000623129">
    <property type="component" value="Unassembled WGS sequence"/>
</dbReference>
<name>A0A833QHT6_9POAL</name>
<evidence type="ECO:0000256" key="5">
    <source>
        <dbReference type="PROSITE-ProRule" id="PRU00221"/>
    </source>
</evidence>
<dbReference type="Gene3D" id="2.130.10.10">
    <property type="entry name" value="YVTN repeat-like/Quinoprotein amine dehydrogenase"/>
    <property type="match status" value="4"/>
</dbReference>
<dbReference type="GO" id="GO:0000480">
    <property type="term" value="P:endonucleolytic cleavage in 5'-ETS of tricistronic rRNA transcript (SSU-rRNA, 5.8S rRNA, LSU-rRNA)"/>
    <property type="evidence" value="ECO:0007669"/>
    <property type="project" value="TreeGrafter"/>
</dbReference>
<dbReference type="PRINTS" id="PR00320">
    <property type="entry name" value="GPROTEINBRPT"/>
</dbReference>
<comment type="subcellular location">
    <subcellularLocation>
        <location evidence="1">Nucleus</location>
        <location evidence="1">Nucleolus</location>
    </subcellularLocation>
</comment>
<keyword evidence="2 5" id="KW-0853">WD repeat</keyword>
<dbReference type="OrthoDB" id="5414888at2759"/>
<dbReference type="GO" id="GO:0030686">
    <property type="term" value="C:90S preribosome"/>
    <property type="evidence" value="ECO:0007669"/>
    <property type="project" value="TreeGrafter"/>
</dbReference>
<dbReference type="PROSITE" id="PS00678">
    <property type="entry name" value="WD_REPEATS_1"/>
    <property type="match status" value="3"/>
</dbReference>
<feature type="repeat" description="WD" evidence="5">
    <location>
        <begin position="584"/>
        <end position="625"/>
    </location>
</feature>
<evidence type="ECO:0000313" key="9">
    <source>
        <dbReference type="Proteomes" id="UP000623129"/>
    </source>
</evidence>
<evidence type="ECO:0000313" key="8">
    <source>
        <dbReference type="EMBL" id="KAF3321517.1"/>
    </source>
</evidence>
<feature type="repeat" description="WD" evidence="5">
    <location>
        <begin position="402"/>
        <end position="446"/>
    </location>
</feature>
<protein>
    <submittedName>
        <fullName evidence="8">Transducin beta-like protein 3</fullName>
    </submittedName>
</protein>
<evidence type="ECO:0000256" key="6">
    <source>
        <dbReference type="SAM" id="MobiDB-lite"/>
    </source>
</evidence>
<feature type="compositionally biased region" description="Basic residues" evidence="6">
    <location>
        <begin position="854"/>
        <end position="863"/>
    </location>
</feature>
<dbReference type="GO" id="GO:0032040">
    <property type="term" value="C:small-subunit processome"/>
    <property type="evidence" value="ECO:0007669"/>
    <property type="project" value="InterPro"/>
</dbReference>
<gene>
    <name evidence="8" type="ORF">FCM35_KLT13733</name>
</gene>
<feature type="repeat" description="WD" evidence="5">
    <location>
        <begin position="68"/>
        <end position="102"/>
    </location>
</feature>
<feature type="repeat" description="WD" evidence="5">
    <location>
        <begin position="542"/>
        <end position="583"/>
    </location>
</feature>
<feature type="repeat" description="WD" evidence="5">
    <location>
        <begin position="626"/>
        <end position="657"/>
    </location>
</feature>
<feature type="compositionally biased region" description="Polar residues" evidence="6">
    <location>
        <begin position="833"/>
        <end position="851"/>
    </location>
</feature>
<reference evidence="8" key="1">
    <citation type="submission" date="2020-01" db="EMBL/GenBank/DDBJ databases">
        <title>Genome sequence of Kobresia littledalei, the first chromosome-level genome in the family Cyperaceae.</title>
        <authorList>
            <person name="Qu G."/>
        </authorList>
    </citation>
    <scope>NUCLEOTIDE SEQUENCE</scope>
    <source>
        <strain evidence="8">C.B.Clarke</strain>
        <tissue evidence="8">Leaf</tissue>
    </source>
</reference>
<organism evidence="8 9">
    <name type="scientific">Carex littledalei</name>
    <dbReference type="NCBI Taxonomy" id="544730"/>
    <lineage>
        <taxon>Eukaryota</taxon>
        <taxon>Viridiplantae</taxon>
        <taxon>Streptophyta</taxon>
        <taxon>Embryophyta</taxon>
        <taxon>Tracheophyta</taxon>
        <taxon>Spermatophyta</taxon>
        <taxon>Magnoliopsida</taxon>
        <taxon>Liliopsida</taxon>
        <taxon>Poales</taxon>
        <taxon>Cyperaceae</taxon>
        <taxon>Cyperoideae</taxon>
        <taxon>Cariceae</taxon>
        <taxon>Carex</taxon>
        <taxon>Carex subgen. Euthyceras</taxon>
    </lineage>
</organism>
<feature type="domain" description="U3 small nucleolar RNA-associated protein 13 C-terminal" evidence="7">
    <location>
        <begin position="680"/>
        <end position="813"/>
    </location>
</feature>
<dbReference type="InterPro" id="IPR013934">
    <property type="entry name" value="Utp13_C"/>
</dbReference>
<proteinExistence type="predicted"/>
<dbReference type="EMBL" id="SWLB01000026">
    <property type="protein sequence ID" value="KAF3321517.1"/>
    <property type="molecule type" value="Genomic_DNA"/>
</dbReference>
<dbReference type="FunFam" id="2.130.10.10:FF:000794">
    <property type="entry name" value="Transducin family protein / WD-40 repeat family protein"/>
    <property type="match status" value="1"/>
</dbReference>
<evidence type="ECO:0000256" key="4">
    <source>
        <dbReference type="ARBA" id="ARBA00023242"/>
    </source>
</evidence>
<sequence length="878" mass="96961">MATTASSFSPKRSYRCTPSLQQFYSGGPYAVSSDGSFLASACGEEVKIVSATDASVRATISGDPDAAVTALALGPDDRLLFTASHSRLIRVWDVSSLQCIRSWKGHDGPVMAMACHSSGGLLATAGADKKVLVWDVDGGFCTHFFRGHGGVVTTVIFHTDPNKLLLFSGGDDGSVRIWNLESKKCVATLEKHFSTVTSLSLSQDGNTLLSSGRDKVVNIWDALKYTFKMTVPTYEMVETVCMIEPNHKIFASLSLEEKKKLKGKKTDDSPSSPVYFLTVGERGVVRIWCSDGSTCIFEQRSSDVNITSDKEDSGRGFLSAVILHDDQGLLCVTADQQFLFYRVIKSDKDEFDLDLYKRLVGYNEEILDMRFIGEEEKYLAVATNLEQVRVYDVATMSCVFVLSGHTEIVVCLDTCVASSGRTLLVTGSKDNTVKLWDIERRSCLGTGRGHLGAIGAVAFSKKSKNFFVSGSSDRTIKVWNFDGTLEVKDQEHSLKARAAVAAHDKDINSLAISPNDSLVCSGSEDRTACIWKLPDLVSTVTLRGHKRGVWSVEFSPVEQCVLTSSGDRTVKIWSISDGSCLKTFEGHTSSVLRASFLSSGTQIVSCGGDGLVKLWTVKTNECIATYDQHEGKVWAMAVGKKTEMLATGGTDALVNLWFDCTAEEKEEAFRREEEALVRGQELENAVSDSDYAKAIQLAFELRRPHRLLDLFSLLHRRGDAELPVEKALQNLSKEEIRVLLEYIREWNTKPKLCHLAHFVLFCIFKIFPPTVIMEIKGISELLEGLIPYSQRHFTRIDRLVRSTFLLDYTLTRMSVLDPDSDSLSTVEDPIFSDNKTLSPTNPQNNIQEETVSSSKKRKSSKSKKGLEKKAKVLVSTEA</sequence>
<evidence type="ECO:0000259" key="7">
    <source>
        <dbReference type="Pfam" id="PF08625"/>
    </source>
</evidence>
<comment type="caution">
    <text evidence="8">The sequence shown here is derived from an EMBL/GenBank/DDBJ whole genome shotgun (WGS) entry which is preliminary data.</text>
</comment>